<organism evidence="2 3">
    <name type="scientific">Streptomyces galbus</name>
    <dbReference type="NCBI Taxonomy" id="33898"/>
    <lineage>
        <taxon>Bacteria</taxon>
        <taxon>Bacillati</taxon>
        <taxon>Actinomycetota</taxon>
        <taxon>Actinomycetes</taxon>
        <taxon>Kitasatosporales</taxon>
        <taxon>Streptomycetaceae</taxon>
        <taxon>Streptomyces</taxon>
    </lineage>
</organism>
<feature type="transmembrane region" description="Helical" evidence="1">
    <location>
        <begin position="60"/>
        <end position="79"/>
    </location>
</feature>
<comment type="caution">
    <text evidence="2">The sequence shown here is derived from an EMBL/GenBank/DDBJ whole genome shotgun (WGS) entry which is preliminary data.</text>
</comment>
<evidence type="ECO:0000313" key="3">
    <source>
        <dbReference type="Proteomes" id="UP000308632"/>
    </source>
</evidence>
<dbReference type="AlphaFoldDB" id="A0A4U5W1J4"/>
<feature type="non-terminal residue" evidence="2">
    <location>
        <position position="88"/>
    </location>
</feature>
<name>A0A4U5W1J4_STRGB</name>
<keyword evidence="1" id="KW-1133">Transmembrane helix</keyword>
<evidence type="ECO:0000256" key="1">
    <source>
        <dbReference type="SAM" id="Phobius"/>
    </source>
</evidence>
<feature type="non-terminal residue" evidence="2">
    <location>
        <position position="1"/>
    </location>
</feature>
<keyword evidence="1" id="KW-0812">Transmembrane</keyword>
<proteinExistence type="predicted"/>
<gene>
    <name evidence="2" type="ORF">E4U92_35720</name>
</gene>
<dbReference type="Proteomes" id="UP000308632">
    <property type="component" value="Unassembled WGS sequence"/>
</dbReference>
<keyword evidence="1" id="KW-0472">Membrane</keyword>
<evidence type="ECO:0008006" key="4">
    <source>
        <dbReference type="Google" id="ProtNLM"/>
    </source>
</evidence>
<sequence length="88" mass="9033">GPVFFLVSAQAPLMQRWFAADPAAGNPYALYAASNLGSFAGLICYPLLVEPLLPLKAQGWGWSAGYLLLIALVAACAAVRRGAAGAPG</sequence>
<protein>
    <recommendedName>
        <fullName evidence="4">MFS transporter</fullName>
    </recommendedName>
</protein>
<evidence type="ECO:0000313" key="2">
    <source>
        <dbReference type="EMBL" id="TKS94701.1"/>
    </source>
</evidence>
<dbReference type="EMBL" id="SZPR01000103">
    <property type="protein sequence ID" value="TKS94701.1"/>
    <property type="molecule type" value="Genomic_DNA"/>
</dbReference>
<accession>A0A4U5W1J4</accession>
<reference evidence="2 3" key="1">
    <citation type="submission" date="2019-04" db="EMBL/GenBank/DDBJ databases">
        <title>Streptomyces lasaliensis sp.nov., an Actinomycete isolated from soil which produces the polyether antibiotic lasalocid.</title>
        <authorList>
            <person name="Erwin G."/>
            <person name="Haber C."/>
        </authorList>
    </citation>
    <scope>NUCLEOTIDE SEQUENCE [LARGE SCALE GENOMIC DNA]</scope>
    <source>
        <strain evidence="2 3">DSM 40089</strain>
    </source>
</reference>
<dbReference type="RefSeq" id="WP_206666498.1">
    <property type="nucleotide sequence ID" value="NZ_SZPR01000103.1"/>
</dbReference>
<feature type="transmembrane region" description="Helical" evidence="1">
    <location>
        <begin position="28"/>
        <end position="48"/>
    </location>
</feature>